<keyword evidence="3 4" id="KW-0238">DNA-binding</keyword>
<accession>A0A835MLB2</accession>
<dbReference type="GO" id="GO:0003697">
    <property type="term" value="F:single-stranded DNA binding"/>
    <property type="evidence" value="ECO:0007669"/>
    <property type="project" value="InterPro"/>
</dbReference>
<proteinExistence type="predicted"/>
<gene>
    <name evidence="6" type="ORF">SADUNF_Sadunf13G0010000</name>
</gene>
<protein>
    <recommendedName>
        <fullName evidence="5">Wall-associated receptor kinase galacturonan-binding domain-containing protein</fullName>
    </recommendedName>
</protein>
<evidence type="ECO:0000256" key="1">
    <source>
        <dbReference type="ARBA" id="ARBA00004167"/>
    </source>
</evidence>
<dbReference type="Pfam" id="PF13947">
    <property type="entry name" value="GUB_WAK_bind"/>
    <property type="match status" value="1"/>
</dbReference>
<sequence>MGSLVLRLAKLLRALSPVTMPISSQVCNWHFGFCAKPTSKNFMWLNGALEIFVLRGVLSRVGLQRSLTSCYSTASFNSDNEEGKDDKVEEEFDDLLGDKRESRFQGVDPRKGWEFRGVHRAIICGKVGQAPVQKILRNGRTVTIFTVGTGGMFDQRIIGSKDLPKPAQWHRIAVHNDSLGAYAVQQLAKSSSVYVEGDIEIRVYNDSISGEVKNIPEICVRRDGRIRLIRSGENISNISFEDLSQYASWIGISYNAMKHLAVRLHASLGLFSSLLSLNSRVKTMFLVAVFLTLLSHMPALDACPKCGNMVVPYPLSTSDNCGNPRYRIYCNNGALEFLSALGIYYRILSINPSAYKLVIRPPLIGKNTCYSSDLAVGGLRLDENLPFNISVRNTVMLFNCSDNILLSPLNCSSTSYCRQYEEIEEGSGCKGTLCCHFLKDSSMTSHRIRVRVGGCTAYTSVVDVKPEDPADAWNYGIELQWTSPY</sequence>
<dbReference type="GO" id="GO:0030247">
    <property type="term" value="F:polysaccharide binding"/>
    <property type="evidence" value="ECO:0007669"/>
    <property type="project" value="InterPro"/>
</dbReference>
<dbReference type="PROSITE" id="PS50935">
    <property type="entry name" value="SSB"/>
    <property type="match status" value="1"/>
</dbReference>
<dbReference type="InterPro" id="IPR012340">
    <property type="entry name" value="NA-bd_OB-fold"/>
</dbReference>
<dbReference type="GO" id="GO:0016020">
    <property type="term" value="C:membrane"/>
    <property type="evidence" value="ECO:0007669"/>
    <property type="project" value="UniProtKB-SubCell"/>
</dbReference>
<dbReference type="Pfam" id="PF00436">
    <property type="entry name" value="SSB"/>
    <property type="match status" value="1"/>
</dbReference>
<dbReference type="PANTHER" id="PTHR33355:SF14">
    <property type="entry name" value="WALL-ASSOCIATED RECEPTOR KINASE GALACTURONAN-BINDING DOMAIN-CONTAINING PROTEIN"/>
    <property type="match status" value="1"/>
</dbReference>
<comment type="caution">
    <text evidence="6">The sequence shown here is derived from an EMBL/GenBank/DDBJ whole genome shotgun (WGS) entry which is preliminary data.</text>
</comment>
<dbReference type="Proteomes" id="UP000657918">
    <property type="component" value="Unassembled WGS sequence"/>
</dbReference>
<keyword evidence="7" id="KW-1185">Reference proteome</keyword>
<comment type="subcellular location">
    <subcellularLocation>
        <location evidence="1">Membrane</location>
        <topology evidence="1">Single-pass membrane protein</topology>
    </subcellularLocation>
</comment>
<dbReference type="InterPro" id="IPR000424">
    <property type="entry name" value="Primosome_PriB/ssb"/>
</dbReference>
<dbReference type="SUPFAM" id="SSF50249">
    <property type="entry name" value="Nucleic acid-binding proteins"/>
    <property type="match status" value="1"/>
</dbReference>
<dbReference type="EMBL" id="JADGMS010000013">
    <property type="protein sequence ID" value="KAF9669875.1"/>
    <property type="molecule type" value="Genomic_DNA"/>
</dbReference>
<name>A0A835MLB2_9ROSI</name>
<dbReference type="AlphaFoldDB" id="A0A835MLB2"/>
<evidence type="ECO:0000313" key="6">
    <source>
        <dbReference type="EMBL" id="KAF9669875.1"/>
    </source>
</evidence>
<dbReference type="OrthoDB" id="1078367at2759"/>
<dbReference type="InterPro" id="IPR025287">
    <property type="entry name" value="WAK_GUB"/>
</dbReference>
<organism evidence="6 7">
    <name type="scientific">Salix dunnii</name>
    <dbReference type="NCBI Taxonomy" id="1413687"/>
    <lineage>
        <taxon>Eukaryota</taxon>
        <taxon>Viridiplantae</taxon>
        <taxon>Streptophyta</taxon>
        <taxon>Embryophyta</taxon>
        <taxon>Tracheophyta</taxon>
        <taxon>Spermatophyta</taxon>
        <taxon>Magnoliopsida</taxon>
        <taxon>eudicotyledons</taxon>
        <taxon>Gunneridae</taxon>
        <taxon>Pentapetalae</taxon>
        <taxon>rosids</taxon>
        <taxon>fabids</taxon>
        <taxon>Malpighiales</taxon>
        <taxon>Salicaceae</taxon>
        <taxon>Saliceae</taxon>
        <taxon>Salix</taxon>
    </lineage>
</organism>
<evidence type="ECO:0000259" key="5">
    <source>
        <dbReference type="Pfam" id="PF13947"/>
    </source>
</evidence>
<dbReference type="Gene3D" id="2.40.50.140">
    <property type="entry name" value="Nucleic acid-binding proteins"/>
    <property type="match status" value="1"/>
</dbReference>
<evidence type="ECO:0000256" key="2">
    <source>
        <dbReference type="ARBA" id="ARBA00022729"/>
    </source>
</evidence>
<dbReference type="FunFam" id="2.40.50.140:FF:000160">
    <property type="entry name" value="single-stranded DNA-binding protein, mitochondrial"/>
    <property type="match status" value="1"/>
</dbReference>
<keyword evidence="2" id="KW-0732">Signal</keyword>
<evidence type="ECO:0000313" key="7">
    <source>
        <dbReference type="Proteomes" id="UP000657918"/>
    </source>
</evidence>
<evidence type="ECO:0000256" key="4">
    <source>
        <dbReference type="PROSITE-ProRule" id="PRU00252"/>
    </source>
</evidence>
<reference evidence="6 7" key="1">
    <citation type="submission" date="2020-10" db="EMBL/GenBank/DDBJ databases">
        <title>Plant Genome Project.</title>
        <authorList>
            <person name="Zhang R.-G."/>
        </authorList>
    </citation>
    <scope>NUCLEOTIDE SEQUENCE [LARGE SCALE GENOMIC DNA]</scope>
    <source>
        <strain evidence="6">FAFU-HL-1</strain>
        <tissue evidence="6">Leaf</tissue>
    </source>
</reference>
<feature type="domain" description="Wall-associated receptor kinase galacturonan-binding" evidence="5">
    <location>
        <begin position="303"/>
        <end position="358"/>
    </location>
</feature>
<evidence type="ECO:0000256" key="3">
    <source>
        <dbReference type="ARBA" id="ARBA00023125"/>
    </source>
</evidence>
<dbReference type="PANTHER" id="PTHR33355">
    <property type="entry name" value="WALL-ASSOCIATED RECEPTOR KINASE CARBOXY-TERMINAL PROTEIN-RELATED"/>
    <property type="match status" value="1"/>
</dbReference>